<proteinExistence type="predicted"/>
<dbReference type="Proteomes" id="UP000053593">
    <property type="component" value="Unassembled WGS sequence"/>
</dbReference>
<protein>
    <submittedName>
        <fullName evidence="2">Uncharacterized protein</fullName>
    </submittedName>
</protein>
<name>A0A0D0BZW7_9AGAR</name>
<gene>
    <name evidence="2" type="ORF">GYMLUDRAFT_417568</name>
</gene>
<reference evidence="2 3" key="1">
    <citation type="submission" date="2014-04" db="EMBL/GenBank/DDBJ databases">
        <title>Evolutionary Origins and Diversification of the Mycorrhizal Mutualists.</title>
        <authorList>
            <consortium name="DOE Joint Genome Institute"/>
            <consortium name="Mycorrhizal Genomics Consortium"/>
            <person name="Kohler A."/>
            <person name="Kuo A."/>
            <person name="Nagy L.G."/>
            <person name="Floudas D."/>
            <person name="Copeland A."/>
            <person name="Barry K.W."/>
            <person name="Cichocki N."/>
            <person name="Veneault-Fourrey C."/>
            <person name="LaButti K."/>
            <person name="Lindquist E.A."/>
            <person name="Lipzen A."/>
            <person name="Lundell T."/>
            <person name="Morin E."/>
            <person name="Murat C."/>
            <person name="Riley R."/>
            <person name="Ohm R."/>
            <person name="Sun H."/>
            <person name="Tunlid A."/>
            <person name="Henrissat B."/>
            <person name="Grigoriev I.V."/>
            <person name="Hibbett D.S."/>
            <person name="Martin F."/>
        </authorList>
    </citation>
    <scope>NUCLEOTIDE SEQUENCE [LARGE SCALE GENOMIC DNA]</scope>
    <source>
        <strain evidence="2 3">FD-317 M1</strain>
    </source>
</reference>
<keyword evidence="1" id="KW-0472">Membrane</keyword>
<dbReference type="AlphaFoldDB" id="A0A0D0BZW7"/>
<keyword evidence="1" id="KW-1133">Transmembrane helix</keyword>
<dbReference type="EMBL" id="KN834880">
    <property type="protein sequence ID" value="KIK50897.1"/>
    <property type="molecule type" value="Genomic_DNA"/>
</dbReference>
<keyword evidence="3" id="KW-1185">Reference proteome</keyword>
<feature type="transmembrane region" description="Helical" evidence="1">
    <location>
        <begin position="20"/>
        <end position="37"/>
    </location>
</feature>
<keyword evidence="1" id="KW-0812">Transmembrane</keyword>
<evidence type="ECO:0000313" key="3">
    <source>
        <dbReference type="Proteomes" id="UP000053593"/>
    </source>
</evidence>
<dbReference type="HOGENOM" id="CLU_2740266_0_0_1"/>
<sequence>MYIKAPFKYLPPAKNTALTFLSYTLETIFVLGQYLFLREFCYITTLFHCAWCYVTHIITPVNITTSVHSIH</sequence>
<accession>A0A0D0BZW7</accession>
<organism evidence="2 3">
    <name type="scientific">Collybiopsis luxurians FD-317 M1</name>
    <dbReference type="NCBI Taxonomy" id="944289"/>
    <lineage>
        <taxon>Eukaryota</taxon>
        <taxon>Fungi</taxon>
        <taxon>Dikarya</taxon>
        <taxon>Basidiomycota</taxon>
        <taxon>Agaricomycotina</taxon>
        <taxon>Agaricomycetes</taxon>
        <taxon>Agaricomycetidae</taxon>
        <taxon>Agaricales</taxon>
        <taxon>Marasmiineae</taxon>
        <taxon>Omphalotaceae</taxon>
        <taxon>Collybiopsis</taxon>
        <taxon>Collybiopsis luxurians</taxon>
    </lineage>
</organism>
<evidence type="ECO:0000313" key="2">
    <source>
        <dbReference type="EMBL" id="KIK50897.1"/>
    </source>
</evidence>
<evidence type="ECO:0000256" key="1">
    <source>
        <dbReference type="SAM" id="Phobius"/>
    </source>
</evidence>